<evidence type="ECO:0000256" key="2">
    <source>
        <dbReference type="SAM" id="Phobius"/>
    </source>
</evidence>
<sequence>MKTSLLIQFNGISSFLVVFFVFPQRNMCFVTRARTKRRVKKKNIRGGESGRHTRSKREREGKRVSFVWRTVCIPPLTLQKTVKHKPKGDTHEGGLYYHNVFR</sequence>
<reference evidence="4" key="1">
    <citation type="journal article" date="2010" name="PLoS Negl. Trop. Dis.">
        <title>The genome sequence of Trypanosoma brucei gambiense, causative agent of chronic human african trypanosomiasis.</title>
        <authorList>
            <person name="Jackson A.P."/>
            <person name="Sanders M."/>
            <person name="Berry A."/>
            <person name="McQuillan J."/>
            <person name="Aslett M.A."/>
            <person name="Quail M.A."/>
            <person name="Chukualim B."/>
            <person name="Capewell P."/>
            <person name="MacLeod A."/>
            <person name="Melville S.E."/>
            <person name="Gibson W."/>
            <person name="Barry J.D."/>
            <person name="Berriman M."/>
            <person name="Hertz-Fowler C."/>
        </authorList>
    </citation>
    <scope>NUCLEOTIDE SEQUENCE [LARGE SCALE GENOMIC DNA]</scope>
    <source>
        <strain evidence="4">MHOM/CI/86/DAL972</strain>
    </source>
</reference>
<feature type="transmembrane region" description="Helical" evidence="2">
    <location>
        <begin position="6"/>
        <end position="22"/>
    </location>
</feature>
<gene>
    <name evidence="3" type="ORF">TbgDal_VII8205</name>
</gene>
<accession>C9ZU78</accession>
<keyword evidence="2" id="KW-0812">Transmembrane</keyword>
<keyword evidence="2" id="KW-1133">Transmembrane helix</keyword>
<evidence type="ECO:0000313" key="4">
    <source>
        <dbReference type="Proteomes" id="UP000002316"/>
    </source>
</evidence>
<evidence type="ECO:0000313" key="3">
    <source>
        <dbReference type="EMBL" id="CBH12964.1"/>
    </source>
</evidence>
<name>C9ZU78_TRYB9</name>
<dbReference type="KEGG" id="tbg:TbgDal_VII8205"/>
<keyword evidence="2" id="KW-0472">Membrane</keyword>
<protein>
    <submittedName>
        <fullName evidence="3">Uncharacterized protein</fullName>
    </submittedName>
</protein>
<evidence type="ECO:0000256" key="1">
    <source>
        <dbReference type="SAM" id="MobiDB-lite"/>
    </source>
</evidence>
<dbReference type="Proteomes" id="UP000002316">
    <property type="component" value="Chromosome 7"/>
</dbReference>
<dbReference type="EMBL" id="FN554970">
    <property type="protein sequence ID" value="CBH12964.1"/>
    <property type="molecule type" value="Genomic_DNA"/>
</dbReference>
<organism evidence="3 4">
    <name type="scientific">Trypanosoma brucei gambiense (strain MHOM/CI/86/DAL972)</name>
    <dbReference type="NCBI Taxonomy" id="679716"/>
    <lineage>
        <taxon>Eukaryota</taxon>
        <taxon>Discoba</taxon>
        <taxon>Euglenozoa</taxon>
        <taxon>Kinetoplastea</taxon>
        <taxon>Metakinetoplastina</taxon>
        <taxon>Trypanosomatida</taxon>
        <taxon>Trypanosomatidae</taxon>
        <taxon>Trypanosoma</taxon>
    </lineage>
</organism>
<dbReference type="AlphaFoldDB" id="C9ZU78"/>
<dbReference type="GeneID" id="23863151"/>
<proteinExistence type="predicted"/>
<feature type="region of interest" description="Disordered" evidence="1">
    <location>
        <begin position="39"/>
        <end position="61"/>
    </location>
</feature>
<dbReference type="RefSeq" id="XP_011775243.1">
    <property type="nucleotide sequence ID" value="XM_011776941.1"/>
</dbReference>